<dbReference type="InterPro" id="IPR025887">
    <property type="entry name" value="Glyco_hydro_31_N_dom"/>
</dbReference>
<dbReference type="GO" id="GO:0030246">
    <property type="term" value="F:carbohydrate binding"/>
    <property type="evidence" value="ECO:0007669"/>
    <property type="project" value="InterPro"/>
</dbReference>
<dbReference type="PANTHER" id="PTHR43863">
    <property type="entry name" value="HYDROLASE, PUTATIVE (AFU_ORTHOLOGUE AFUA_1G03140)-RELATED"/>
    <property type="match status" value="1"/>
</dbReference>
<dbReference type="Pfam" id="PF13802">
    <property type="entry name" value="Gal_mutarotas_2"/>
    <property type="match status" value="1"/>
</dbReference>
<dbReference type="Proteomes" id="UP000326903">
    <property type="component" value="Unassembled WGS sequence"/>
</dbReference>
<comment type="similarity">
    <text evidence="1 2">Belongs to the glycosyl hydrolase 31 family.</text>
</comment>
<dbReference type="InterPro" id="IPR017853">
    <property type="entry name" value="GH"/>
</dbReference>
<dbReference type="SUPFAM" id="SSF51011">
    <property type="entry name" value="Glycosyl hydrolase domain"/>
    <property type="match status" value="1"/>
</dbReference>
<dbReference type="Gene3D" id="3.20.20.80">
    <property type="entry name" value="Glycosidases"/>
    <property type="match status" value="1"/>
</dbReference>
<dbReference type="InterPro" id="IPR000322">
    <property type="entry name" value="Glyco_hydro_31_TIM"/>
</dbReference>
<feature type="domain" description="Glycoside hydrolase family 31 TIM barrel" evidence="3">
    <location>
        <begin position="224"/>
        <end position="517"/>
    </location>
</feature>
<dbReference type="RefSeq" id="WP_150416284.1">
    <property type="nucleotide sequence ID" value="NZ_VYQF01000007.1"/>
</dbReference>
<dbReference type="PANTHER" id="PTHR43863:SF2">
    <property type="entry name" value="MALTASE-GLUCOAMYLASE"/>
    <property type="match status" value="1"/>
</dbReference>
<evidence type="ECO:0000259" key="3">
    <source>
        <dbReference type="Pfam" id="PF01055"/>
    </source>
</evidence>
<dbReference type="GO" id="GO:0004553">
    <property type="term" value="F:hydrolase activity, hydrolyzing O-glycosyl compounds"/>
    <property type="evidence" value="ECO:0007669"/>
    <property type="project" value="InterPro"/>
</dbReference>
<dbReference type="Pfam" id="PF01055">
    <property type="entry name" value="Glyco_hydro_31_2nd"/>
    <property type="match status" value="1"/>
</dbReference>
<dbReference type="SUPFAM" id="SSF74650">
    <property type="entry name" value="Galactose mutarotase-like"/>
    <property type="match status" value="1"/>
</dbReference>
<protein>
    <submittedName>
        <fullName evidence="7">DUF5110 domain-containing protein</fullName>
    </submittedName>
</protein>
<evidence type="ECO:0000259" key="6">
    <source>
        <dbReference type="Pfam" id="PF21365"/>
    </source>
</evidence>
<keyword evidence="2" id="KW-0326">Glycosidase</keyword>
<evidence type="ECO:0000313" key="7">
    <source>
        <dbReference type="EMBL" id="KAA9036543.1"/>
    </source>
</evidence>
<name>A0A5J5IFW6_9BACT</name>
<evidence type="ECO:0000259" key="5">
    <source>
        <dbReference type="Pfam" id="PF17137"/>
    </source>
</evidence>
<keyword evidence="8" id="KW-1185">Reference proteome</keyword>
<dbReference type="CDD" id="cd06592">
    <property type="entry name" value="GH31_NET37"/>
    <property type="match status" value="1"/>
</dbReference>
<gene>
    <name evidence="7" type="ORF">FW778_18160</name>
</gene>
<accession>A0A5J5IFW6</accession>
<dbReference type="InterPro" id="IPR033403">
    <property type="entry name" value="DUF5110"/>
</dbReference>
<evidence type="ECO:0000256" key="1">
    <source>
        <dbReference type="ARBA" id="ARBA00007806"/>
    </source>
</evidence>
<evidence type="ECO:0000259" key="4">
    <source>
        <dbReference type="Pfam" id="PF13802"/>
    </source>
</evidence>
<evidence type="ECO:0000256" key="2">
    <source>
        <dbReference type="RuleBase" id="RU361185"/>
    </source>
</evidence>
<proteinExistence type="inferred from homology"/>
<dbReference type="InterPro" id="IPR048395">
    <property type="entry name" value="Glyco_hydro_31_C"/>
</dbReference>
<dbReference type="AlphaFoldDB" id="A0A5J5IFW6"/>
<comment type="caution">
    <text evidence="7">The sequence shown here is derived from an EMBL/GenBank/DDBJ whole genome shotgun (WGS) entry which is preliminary data.</text>
</comment>
<dbReference type="GO" id="GO:0005975">
    <property type="term" value="P:carbohydrate metabolic process"/>
    <property type="evidence" value="ECO:0007669"/>
    <property type="project" value="InterPro"/>
</dbReference>
<evidence type="ECO:0000313" key="8">
    <source>
        <dbReference type="Proteomes" id="UP000326903"/>
    </source>
</evidence>
<dbReference type="Pfam" id="PF21365">
    <property type="entry name" value="Glyco_hydro_31_3rd"/>
    <property type="match status" value="1"/>
</dbReference>
<dbReference type="Gene3D" id="2.60.40.1180">
    <property type="entry name" value="Golgi alpha-mannosidase II"/>
    <property type="match status" value="2"/>
</dbReference>
<dbReference type="Pfam" id="PF17137">
    <property type="entry name" value="DUF5110"/>
    <property type="match status" value="1"/>
</dbReference>
<organism evidence="7 8">
    <name type="scientific">Ginsengibacter hankyongi</name>
    <dbReference type="NCBI Taxonomy" id="2607284"/>
    <lineage>
        <taxon>Bacteria</taxon>
        <taxon>Pseudomonadati</taxon>
        <taxon>Bacteroidota</taxon>
        <taxon>Chitinophagia</taxon>
        <taxon>Chitinophagales</taxon>
        <taxon>Chitinophagaceae</taxon>
        <taxon>Ginsengibacter</taxon>
    </lineage>
</organism>
<dbReference type="CDD" id="cd14752">
    <property type="entry name" value="GH31_N"/>
    <property type="match status" value="1"/>
</dbReference>
<sequence length="715" mass="81067">MIFSKLKYLLLTFFVLLATVVVAQSNLKWNTVAPGVWRATAGKPDKFNFYTVIGVHPKIEALAAMTSVHFPLPENEIKATVIDGKTYLRFPLDSAEKIFGLGLNFKTVEQRGRIMRLHVDHYGGQDNGRTHAPVPFYVSSKGYGVLINAARYIDVWVGTAVERDSKHPPAVRDRNTDKNWQANPYSDNIEMLVPAEGAEIIVFGGPDMLDAVRRYNLYNGGGCLPPRWGLGFWHRTPTLYSDKDVMNEVKQYAEHKFPLSVIGLEPGWQSKSYPCTYEWDKNRFPQPAAFIDSLQQKGIHINLWINPYISPDGELYKKIFPYTASFTVWAGLVPDYSMPQVQKIIGDHFYKHLLSKGVSGFKMDENDGFDEWLWPDVARFPSGNSAEQIRQTYGLMMQKMTTDLYRKQNIRTYGLVRASNAGASSFPYVIYNDYYSHPDFITALINSSFIGVLWTPEVRSSPTAEEWLRRMQTVCFSPLAMINAWADGTKPWSFPSVEKQVQEIADLRMRLIPYFYTSFADYAFYGTPPIKAMNLIPGFNAPVTTSGGALNSTENPYAKAVKQEIKDQFMVGDNLLVAPLFTGQKSRRVILPEGKWFDFYTGKYAGEGEVITITPGLDIIPVYVRDGGIIPMMPVVTTISKEKLPVEIRYYGHKASSYNLYDDDGESYDYEKGKFTRIKLSVTKDKNGELKGEVIIPKGANVWSYSNFSWNFMTK</sequence>
<keyword evidence="2" id="KW-0378">Hydrolase</keyword>
<dbReference type="EMBL" id="VYQF01000007">
    <property type="protein sequence ID" value="KAA9036543.1"/>
    <property type="molecule type" value="Genomic_DNA"/>
</dbReference>
<dbReference type="SUPFAM" id="SSF51445">
    <property type="entry name" value="(Trans)glycosidases"/>
    <property type="match status" value="1"/>
</dbReference>
<feature type="domain" description="Glycosyl hydrolase family 31 C-terminal" evidence="6">
    <location>
        <begin position="563"/>
        <end position="630"/>
    </location>
</feature>
<feature type="domain" description="DUF5110" evidence="5">
    <location>
        <begin position="646"/>
        <end position="687"/>
    </location>
</feature>
<dbReference type="Gene3D" id="2.60.40.1760">
    <property type="entry name" value="glycosyl hydrolase (family 31)"/>
    <property type="match status" value="1"/>
</dbReference>
<reference evidence="7 8" key="1">
    <citation type="submission" date="2019-09" db="EMBL/GenBank/DDBJ databases">
        <title>Draft genome sequence of Ginsengibacter sp. BR5-29.</title>
        <authorList>
            <person name="Im W.-T."/>
        </authorList>
    </citation>
    <scope>NUCLEOTIDE SEQUENCE [LARGE SCALE GENOMIC DNA]</scope>
    <source>
        <strain evidence="7 8">BR5-29</strain>
    </source>
</reference>
<feature type="domain" description="Glycoside hydrolase family 31 N-terminal" evidence="4">
    <location>
        <begin position="84"/>
        <end position="151"/>
    </location>
</feature>
<dbReference type="InterPro" id="IPR013780">
    <property type="entry name" value="Glyco_hydro_b"/>
</dbReference>
<dbReference type="InterPro" id="IPR011013">
    <property type="entry name" value="Gal_mutarotase_sf_dom"/>
</dbReference>
<dbReference type="InterPro" id="IPR051816">
    <property type="entry name" value="Glycosyl_Hydrolase_31"/>
</dbReference>